<proteinExistence type="predicted"/>
<keyword evidence="2" id="KW-1185">Reference proteome</keyword>
<reference evidence="1 2" key="1">
    <citation type="submission" date="2020-11" db="EMBL/GenBank/DDBJ databases">
        <authorList>
            <person name="Wallbank WR R."/>
            <person name="Pardo Diaz C."/>
            <person name="Kozak K."/>
            <person name="Martin S."/>
            <person name="Jiggins C."/>
            <person name="Moest M."/>
            <person name="Warren A I."/>
            <person name="Generalovic N T."/>
            <person name="Byers J.R.P. K."/>
            <person name="Montejo-Kovacevich G."/>
            <person name="Yen C E."/>
        </authorList>
    </citation>
    <scope>NUCLEOTIDE SEQUENCE [LARGE SCALE GENOMIC DNA]</scope>
</reference>
<gene>
    <name evidence="1" type="ORF">HERILL_LOCUS8905</name>
</gene>
<evidence type="ECO:0000313" key="2">
    <source>
        <dbReference type="Proteomes" id="UP000594454"/>
    </source>
</evidence>
<dbReference type="InParanoid" id="A0A7R8USA3"/>
<dbReference type="Proteomes" id="UP000594454">
    <property type="component" value="Chromosome 3"/>
</dbReference>
<dbReference type="AlphaFoldDB" id="A0A7R8USA3"/>
<accession>A0A7R8USA3</accession>
<sequence length="104" mass="11674">MVTADVTVCAKFLKNDEQARALIGLFVQKNSQVVHIRNDATANAAWNSLRNYRKRNTLGNKVSIMFRICGLKLTEGGDMEKHIVDFTDFFQKLVDLGDNVLSGK</sequence>
<name>A0A7R8USA3_HERIL</name>
<protein>
    <submittedName>
        <fullName evidence="1">Uncharacterized protein</fullName>
    </submittedName>
</protein>
<organism evidence="1 2">
    <name type="scientific">Hermetia illucens</name>
    <name type="common">Black soldier fly</name>
    <dbReference type="NCBI Taxonomy" id="343691"/>
    <lineage>
        <taxon>Eukaryota</taxon>
        <taxon>Metazoa</taxon>
        <taxon>Ecdysozoa</taxon>
        <taxon>Arthropoda</taxon>
        <taxon>Hexapoda</taxon>
        <taxon>Insecta</taxon>
        <taxon>Pterygota</taxon>
        <taxon>Neoptera</taxon>
        <taxon>Endopterygota</taxon>
        <taxon>Diptera</taxon>
        <taxon>Brachycera</taxon>
        <taxon>Stratiomyomorpha</taxon>
        <taxon>Stratiomyidae</taxon>
        <taxon>Hermetiinae</taxon>
        <taxon>Hermetia</taxon>
    </lineage>
</organism>
<dbReference type="EMBL" id="LR899011">
    <property type="protein sequence ID" value="CAD7086109.1"/>
    <property type="molecule type" value="Genomic_DNA"/>
</dbReference>
<dbReference type="Pfam" id="PF14223">
    <property type="entry name" value="Retrotran_gag_2"/>
    <property type="match status" value="1"/>
</dbReference>
<evidence type="ECO:0000313" key="1">
    <source>
        <dbReference type="EMBL" id="CAD7086109.1"/>
    </source>
</evidence>